<dbReference type="Proteomes" id="UP000264215">
    <property type="component" value="Unassembled WGS sequence"/>
</dbReference>
<evidence type="ECO:0000313" key="2">
    <source>
        <dbReference type="EMBL" id="HCO70356.1"/>
    </source>
</evidence>
<dbReference type="EMBL" id="DQBS01000162">
    <property type="protein sequence ID" value="HCO70356.1"/>
    <property type="molecule type" value="Genomic_DNA"/>
</dbReference>
<keyword evidence="1" id="KW-0472">Membrane</keyword>
<accession>A0A3D3TMV0</accession>
<dbReference type="AlphaFoldDB" id="A0A3D3TMV0"/>
<feature type="transmembrane region" description="Helical" evidence="1">
    <location>
        <begin position="12"/>
        <end position="40"/>
    </location>
</feature>
<dbReference type="Pfam" id="PF09527">
    <property type="entry name" value="ATPase_gene1"/>
    <property type="match status" value="1"/>
</dbReference>
<evidence type="ECO:0000313" key="3">
    <source>
        <dbReference type="Proteomes" id="UP000264215"/>
    </source>
</evidence>
<keyword evidence="1" id="KW-1133">Transmembrane helix</keyword>
<dbReference type="InterPro" id="IPR032820">
    <property type="entry name" value="ATPase_put"/>
</dbReference>
<keyword evidence="1" id="KW-0812">Transmembrane</keyword>
<sequence>MKENRDKINWTALASLYQFAVIVIANIAVAGGLGYLLYRFVGMERLWISFFLLFGAFSGIYNGIRYLLKEADRYDRNKDNDDEDIDNNGGPGND</sequence>
<organism evidence="2 3">
    <name type="scientific">Mesotoga infera</name>
    <dbReference type="NCBI Taxonomy" id="1236046"/>
    <lineage>
        <taxon>Bacteria</taxon>
        <taxon>Thermotogati</taxon>
        <taxon>Thermotogota</taxon>
        <taxon>Thermotogae</taxon>
        <taxon>Kosmotogales</taxon>
        <taxon>Kosmotogaceae</taxon>
        <taxon>Mesotoga</taxon>
    </lineage>
</organism>
<evidence type="ECO:0008006" key="4">
    <source>
        <dbReference type="Google" id="ProtNLM"/>
    </source>
</evidence>
<proteinExistence type="predicted"/>
<reference evidence="2 3" key="1">
    <citation type="journal article" date="2018" name="Nat. Biotechnol.">
        <title>A standardized bacterial taxonomy based on genome phylogeny substantially revises the tree of life.</title>
        <authorList>
            <person name="Parks D.H."/>
            <person name="Chuvochina M."/>
            <person name="Waite D.W."/>
            <person name="Rinke C."/>
            <person name="Skarshewski A."/>
            <person name="Chaumeil P.A."/>
            <person name="Hugenholtz P."/>
        </authorList>
    </citation>
    <scope>NUCLEOTIDE SEQUENCE [LARGE SCALE GENOMIC DNA]</scope>
    <source>
        <strain evidence="2">UBA9905</strain>
    </source>
</reference>
<protein>
    <recommendedName>
        <fullName evidence="4">AtpZ/AtpI family protein</fullName>
    </recommendedName>
</protein>
<feature type="transmembrane region" description="Helical" evidence="1">
    <location>
        <begin position="46"/>
        <end position="68"/>
    </location>
</feature>
<comment type="caution">
    <text evidence="2">The sequence shown here is derived from an EMBL/GenBank/DDBJ whole genome shotgun (WGS) entry which is preliminary data.</text>
</comment>
<evidence type="ECO:0000256" key="1">
    <source>
        <dbReference type="SAM" id="Phobius"/>
    </source>
</evidence>
<name>A0A3D3TMV0_9BACT</name>
<gene>
    <name evidence="2" type="ORF">DIT26_07270</name>
</gene>